<organism evidence="4 5">
    <name type="scientific">Dibothriocephalus latus</name>
    <name type="common">Fish tapeworm</name>
    <name type="synonym">Diphyllobothrium latum</name>
    <dbReference type="NCBI Taxonomy" id="60516"/>
    <lineage>
        <taxon>Eukaryota</taxon>
        <taxon>Metazoa</taxon>
        <taxon>Spiralia</taxon>
        <taxon>Lophotrochozoa</taxon>
        <taxon>Platyhelminthes</taxon>
        <taxon>Cestoda</taxon>
        <taxon>Eucestoda</taxon>
        <taxon>Diphyllobothriidea</taxon>
        <taxon>Diphyllobothriidae</taxon>
        <taxon>Dibothriocephalus</taxon>
    </lineage>
</organism>
<dbReference type="AlphaFoldDB" id="A0A3P7PNW3"/>
<accession>A0A3P7PNW3</accession>
<dbReference type="Pfam" id="PF22594">
    <property type="entry name" value="GTP-eEF1A_C"/>
    <property type="match status" value="1"/>
</dbReference>
<evidence type="ECO:0000256" key="1">
    <source>
        <dbReference type="ARBA" id="ARBA00022741"/>
    </source>
</evidence>
<dbReference type="GO" id="GO:0005525">
    <property type="term" value="F:GTP binding"/>
    <property type="evidence" value="ECO:0007669"/>
    <property type="project" value="UniProtKB-KW"/>
</dbReference>
<evidence type="ECO:0000256" key="2">
    <source>
        <dbReference type="ARBA" id="ARBA00023134"/>
    </source>
</evidence>
<dbReference type="InterPro" id="IPR054696">
    <property type="entry name" value="GTP-eEF1A_C"/>
</dbReference>
<proteinExistence type="predicted"/>
<dbReference type="EMBL" id="UYRU01071660">
    <property type="protein sequence ID" value="VDN21279.1"/>
    <property type="molecule type" value="Genomic_DNA"/>
</dbReference>
<protein>
    <recommendedName>
        <fullName evidence="3">GTP-eEF1A C-terminal domain-containing protein</fullName>
    </recommendedName>
</protein>
<feature type="domain" description="GTP-eEF1A C-terminal" evidence="3">
    <location>
        <begin position="21"/>
        <end position="88"/>
    </location>
</feature>
<dbReference type="PANTHER" id="PTHR23115">
    <property type="entry name" value="TRANSLATION FACTOR"/>
    <property type="match status" value="1"/>
</dbReference>
<evidence type="ECO:0000313" key="4">
    <source>
        <dbReference type="EMBL" id="VDN21279.1"/>
    </source>
</evidence>
<sequence length="132" mass="15126">MSRPALLDPNQRLPFLAATVFDAQVIILDCKSIICRGFTAVMHVHACVEEVRFRTIICRIDKKTNKKTDVTPRFIKQDDVAIVRFEVCVDVHFLLFGIRAFDGGTGLFAFLHQLMRPDFFFLLLHLYPSSPL</sequence>
<gene>
    <name evidence="4" type="ORF">DILT_LOCUS13797</name>
</gene>
<evidence type="ECO:0000313" key="5">
    <source>
        <dbReference type="Proteomes" id="UP000281553"/>
    </source>
</evidence>
<keyword evidence="1" id="KW-0547">Nucleotide-binding</keyword>
<dbReference type="OrthoDB" id="342024at2759"/>
<keyword evidence="2" id="KW-0342">GTP-binding</keyword>
<dbReference type="Proteomes" id="UP000281553">
    <property type="component" value="Unassembled WGS sequence"/>
</dbReference>
<keyword evidence="5" id="KW-1185">Reference proteome</keyword>
<dbReference type="SUPFAM" id="SSF50465">
    <property type="entry name" value="EF-Tu/eEF-1alpha/eIF2-gamma C-terminal domain"/>
    <property type="match status" value="1"/>
</dbReference>
<dbReference type="InterPro" id="IPR009001">
    <property type="entry name" value="Transl_elong_EF1A/Init_IF2_C"/>
</dbReference>
<dbReference type="Gene3D" id="2.40.30.10">
    <property type="entry name" value="Translation factors"/>
    <property type="match status" value="1"/>
</dbReference>
<dbReference type="InterPro" id="IPR050100">
    <property type="entry name" value="TRAFAC_GTPase_members"/>
</dbReference>
<name>A0A3P7PNW3_DIBLA</name>
<reference evidence="4 5" key="1">
    <citation type="submission" date="2018-11" db="EMBL/GenBank/DDBJ databases">
        <authorList>
            <consortium name="Pathogen Informatics"/>
        </authorList>
    </citation>
    <scope>NUCLEOTIDE SEQUENCE [LARGE SCALE GENOMIC DNA]</scope>
</reference>
<evidence type="ECO:0000259" key="3">
    <source>
        <dbReference type="Pfam" id="PF22594"/>
    </source>
</evidence>